<dbReference type="EMBL" id="JAEFBJ010000007">
    <property type="protein sequence ID" value="KAG7588365.1"/>
    <property type="molecule type" value="Genomic_DNA"/>
</dbReference>
<proteinExistence type="inferred from homology"/>
<protein>
    <submittedName>
        <fullName evidence="3">Uncharacterized protein</fullName>
    </submittedName>
</protein>
<sequence>MLCQVKQFRGKQVRKQAAVTLTCMQALVQDQSRVRAYRRAPLDSIELKDYAKQTKGLRDLSIDGSMIGGKRMGEVDKKHFLKKPLKDLAWHPLKCVGTGENEGDQNSQTQAPMNVYKEFVLLEYN</sequence>
<name>A0A8T2BNC3_ARASU</name>
<evidence type="ECO:0000256" key="2">
    <source>
        <dbReference type="ARBA" id="ARBA00024341"/>
    </source>
</evidence>
<gene>
    <name evidence="3" type="ORF">ISN44_As07g006960</name>
</gene>
<comment type="caution">
    <text evidence="3">The sequence shown here is derived from an EMBL/GenBank/DDBJ whole genome shotgun (WGS) entry which is preliminary data.</text>
</comment>
<organism evidence="3 4">
    <name type="scientific">Arabidopsis suecica</name>
    <name type="common">Swedish thale-cress</name>
    <name type="synonym">Cardaminopsis suecica</name>
    <dbReference type="NCBI Taxonomy" id="45249"/>
    <lineage>
        <taxon>Eukaryota</taxon>
        <taxon>Viridiplantae</taxon>
        <taxon>Streptophyta</taxon>
        <taxon>Embryophyta</taxon>
        <taxon>Tracheophyta</taxon>
        <taxon>Spermatophyta</taxon>
        <taxon>Magnoliopsida</taxon>
        <taxon>eudicotyledons</taxon>
        <taxon>Gunneridae</taxon>
        <taxon>Pentapetalae</taxon>
        <taxon>rosids</taxon>
        <taxon>malvids</taxon>
        <taxon>Brassicales</taxon>
        <taxon>Brassicaceae</taxon>
        <taxon>Camelineae</taxon>
        <taxon>Arabidopsis</taxon>
    </lineage>
</organism>
<evidence type="ECO:0000313" key="4">
    <source>
        <dbReference type="Proteomes" id="UP000694251"/>
    </source>
</evidence>
<keyword evidence="4" id="KW-1185">Reference proteome</keyword>
<reference evidence="3 4" key="1">
    <citation type="submission" date="2020-12" db="EMBL/GenBank/DDBJ databases">
        <title>Concerted genomic and epigenomic changes stabilize Arabidopsis allopolyploids.</title>
        <authorList>
            <person name="Chen Z."/>
        </authorList>
    </citation>
    <scope>NUCLEOTIDE SEQUENCE [LARGE SCALE GENOMIC DNA]</scope>
    <source>
        <strain evidence="3">As9502</strain>
        <tissue evidence="3">Leaf</tissue>
    </source>
</reference>
<keyword evidence="1" id="KW-0112">Calmodulin-binding</keyword>
<accession>A0A8T2BNC3</accession>
<dbReference type="PANTHER" id="PTHR32295:SF143">
    <property type="entry name" value="PROTEIN IQ-DOMAIN 7"/>
    <property type="match status" value="1"/>
</dbReference>
<comment type="similarity">
    <text evidence="2">Belongs to the IQD family.</text>
</comment>
<evidence type="ECO:0000256" key="1">
    <source>
        <dbReference type="ARBA" id="ARBA00022860"/>
    </source>
</evidence>
<dbReference type="GO" id="GO:0005516">
    <property type="term" value="F:calmodulin binding"/>
    <property type="evidence" value="ECO:0007669"/>
    <property type="project" value="UniProtKB-KW"/>
</dbReference>
<evidence type="ECO:0000313" key="3">
    <source>
        <dbReference type="EMBL" id="KAG7588365.1"/>
    </source>
</evidence>
<dbReference type="PANTHER" id="PTHR32295">
    <property type="entry name" value="IQ-DOMAIN 5-RELATED"/>
    <property type="match status" value="1"/>
</dbReference>
<dbReference type="Proteomes" id="UP000694251">
    <property type="component" value="Chromosome 7"/>
</dbReference>
<dbReference type="AlphaFoldDB" id="A0A8T2BNC3"/>